<gene>
    <name evidence="1" type="ORF">OBE_00444</name>
</gene>
<reference evidence="1" key="1">
    <citation type="journal article" date="2013" name="Environ. Microbiol.">
        <title>Microbiota from the distal guts of lean and obese adolescents exhibit partial functional redundancy besides clear differences in community structure.</title>
        <authorList>
            <person name="Ferrer M."/>
            <person name="Ruiz A."/>
            <person name="Lanza F."/>
            <person name="Haange S.B."/>
            <person name="Oberbach A."/>
            <person name="Till H."/>
            <person name="Bargiela R."/>
            <person name="Campoy C."/>
            <person name="Segura M.T."/>
            <person name="Richter M."/>
            <person name="von Bergen M."/>
            <person name="Seifert J."/>
            <person name="Suarez A."/>
        </authorList>
    </citation>
    <scope>NUCLEOTIDE SEQUENCE</scope>
</reference>
<dbReference type="Pfam" id="PF07949">
    <property type="entry name" value="YbbR"/>
    <property type="match status" value="1"/>
</dbReference>
<dbReference type="Gene3D" id="2.170.120.40">
    <property type="entry name" value="YbbR-like domain"/>
    <property type="match status" value="1"/>
</dbReference>
<dbReference type="InterPro" id="IPR012505">
    <property type="entry name" value="YbbR"/>
</dbReference>
<sequence length="141" mass="15087">VKDGYTAEPIQVDPSSITLYGPQEELDAVDSICVYVTRTDLDKSIAPTNCPYVLLDKDGNKLTPKEITGNYDTVSVSMPVLMNKDLPLTVSLVGGAGATEDNCVIEIEPKSIQVAGDTTVLQTLNQLVVATVDLSSFCHIL</sequence>
<protein>
    <submittedName>
        <fullName evidence="1">Uncharacterized protein</fullName>
    </submittedName>
</protein>
<dbReference type="AlphaFoldDB" id="K1UG68"/>
<evidence type="ECO:0000313" key="1">
    <source>
        <dbReference type="EMBL" id="EKC77265.1"/>
    </source>
</evidence>
<name>K1UG68_9ZZZZ</name>
<dbReference type="InterPro" id="IPR053154">
    <property type="entry name" value="c-di-AMP_regulator"/>
</dbReference>
<comment type="caution">
    <text evidence="1">The sequence shown here is derived from an EMBL/GenBank/DDBJ whole genome shotgun (WGS) entry which is preliminary data.</text>
</comment>
<dbReference type="PANTHER" id="PTHR37804:SF1">
    <property type="entry name" value="CDAA REGULATORY PROTEIN CDAR"/>
    <property type="match status" value="1"/>
</dbReference>
<proteinExistence type="predicted"/>
<dbReference type="EMBL" id="AJWZ01000301">
    <property type="protein sequence ID" value="EKC77265.1"/>
    <property type="molecule type" value="Genomic_DNA"/>
</dbReference>
<organism evidence="1">
    <name type="scientific">human gut metagenome</name>
    <dbReference type="NCBI Taxonomy" id="408170"/>
    <lineage>
        <taxon>unclassified sequences</taxon>
        <taxon>metagenomes</taxon>
        <taxon>organismal metagenomes</taxon>
    </lineage>
</organism>
<dbReference type="PANTHER" id="PTHR37804">
    <property type="entry name" value="CDAA REGULATORY PROTEIN CDAR"/>
    <property type="match status" value="1"/>
</dbReference>
<feature type="non-terminal residue" evidence="1">
    <location>
        <position position="1"/>
    </location>
</feature>
<accession>K1UG68</accession>